<accession>A0A8J2UBY8</accession>
<organism evidence="4 5">
    <name type="scientific">Puia dinghuensis</name>
    <dbReference type="NCBI Taxonomy" id="1792502"/>
    <lineage>
        <taxon>Bacteria</taxon>
        <taxon>Pseudomonadati</taxon>
        <taxon>Bacteroidota</taxon>
        <taxon>Chitinophagia</taxon>
        <taxon>Chitinophagales</taxon>
        <taxon>Chitinophagaceae</taxon>
        <taxon>Puia</taxon>
    </lineage>
</organism>
<comment type="caution">
    <text evidence="4">The sequence shown here is derived from an EMBL/GenBank/DDBJ whole genome shotgun (WGS) entry which is preliminary data.</text>
</comment>
<dbReference type="PANTHER" id="PTHR43539:SF78">
    <property type="entry name" value="FLAVIN-CONTAINING MONOOXYGENASE"/>
    <property type="match status" value="1"/>
</dbReference>
<dbReference type="AlphaFoldDB" id="A0A8J2UBY8"/>
<sequence length="382" mass="42869">MEKTKRYTVIVIGGGQAGLCTGYYLAQAGISFLILDAGECIGDTWRKRWDSLRLFSYGRFNALPGLPFPASKYHFPTKDEMADYLEQYAKHFQLPVKLRSKVDALRREGKTYKIKCGEEFYEADHVVVAMSNYQYPKIPPFASELDATVVQLHSSAYENSLQLQPGPVLIVGAGNSGAEIALDVCNRHIVLLAGRDTGHVPFNIDNRNVQRFIIPIVFRLIFHRLLTTSTIIGRKVKPKVVSMGAPLIRQKPGNLLRAGIKRLPRLKGIKDGRPELENGEVLDVKNVIWCTGFHPGFSWIHFPIFKDGEPLHERGVVSNEPGLYFVGLHFLFAFSSPMIQGVGRDAKYVVEFIRRRVMMPHSAPQSRGIADTTSRPIYEPGS</sequence>
<dbReference type="InterPro" id="IPR036188">
    <property type="entry name" value="FAD/NAD-bd_sf"/>
</dbReference>
<dbReference type="PRINTS" id="PR00469">
    <property type="entry name" value="PNDRDTASEII"/>
</dbReference>
<gene>
    <name evidence="4" type="primary">noxC</name>
    <name evidence="4" type="ORF">GCM10011511_19470</name>
</gene>
<evidence type="ECO:0000313" key="4">
    <source>
        <dbReference type="EMBL" id="GGA96279.1"/>
    </source>
</evidence>
<evidence type="ECO:0000256" key="2">
    <source>
        <dbReference type="SAM" id="MobiDB-lite"/>
    </source>
</evidence>
<keyword evidence="3" id="KW-0812">Transmembrane</keyword>
<dbReference type="Proteomes" id="UP000607559">
    <property type="component" value="Unassembled WGS sequence"/>
</dbReference>
<dbReference type="Pfam" id="PF13738">
    <property type="entry name" value="Pyr_redox_3"/>
    <property type="match status" value="1"/>
</dbReference>
<dbReference type="SUPFAM" id="SSF51905">
    <property type="entry name" value="FAD/NAD(P)-binding domain"/>
    <property type="match status" value="2"/>
</dbReference>
<feature type="transmembrane region" description="Helical" evidence="3">
    <location>
        <begin position="7"/>
        <end position="26"/>
    </location>
</feature>
<dbReference type="PRINTS" id="PR00368">
    <property type="entry name" value="FADPNR"/>
</dbReference>
<protein>
    <submittedName>
        <fullName evidence="4">Oxidoreductase</fullName>
    </submittedName>
</protein>
<keyword evidence="1" id="KW-0560">Oxidoreductase</keyword>
<dbReference type="GO" id="GO:0004497">
    <property type="term" value="F:monooxygenase activity"/>
    <property type="evidence" value="ECO:0007669"/>
    <property type="project" value="TreeGrafter"/>
</dbReference>
<dbReference type="PANTHER" id="PTHR43539">
    <property type="entry name" value="FLAVIN-BINDING MONOOXYGENASE-LIKE PROTEIN (AFU_ORTHOLOGUE AFUA_4G09220)"/>
    <property type="match status" value="1"/>
</dbReference>
<dbReference type="GO" id="GO:0050660">
    <property type="term" value="F:flavin adenine dinucleotide binding"/>
    <property type="evidence" value="ECO:0007669"/>
    <property type="project" value="TreeGrafter"/>
</dbReference>
<keyword evidence="5" id="KW-1185">Reference proteome</keyword>
<keyword evidence="3" id="KW-1133">Transmembrane helix</keyword>
<feature type="region of interest" description="Disordered" evidence="2">
    <location>
        <begin position="363"/>
        <end position="382"/>
    </location>
</feature>
<dbReference type="InterPro" id="IPR050982">
    <property type="entry name" value="Auxin_biosynth/cation_transpt"/>
</dbReference>
<dbReference type="EMBL" id="BMJC01000002">
    <property type="protein sequence ID" value="GGA96279.1"/>
    <property type="molecule type" value="Genomic_DNA"/>
</dbReference>
<reference evidence="4" key="2">
    <citation type="submission" date="2020-09" db="EMBL/GenBank/DDBJ databases">
        <authorList>
            <person name="Sun Q."/>
            <person name="Zhou Y."/>
        </authorList>
    </citation>
    <scope>NUCLEOTIDE SEQUENCE</scope>
    <source>
        <strain evidence="4">CGMCC 1.15448</strain>
    </source>
</reference>
<dbReference type="RefSeq" id="WP_188931009.1">
    <property type="nucleotide sequence ID" value="NZ_BMJC01000002.1"/>
</dbReference>
<dbReference type="Gene3D" id="3.50.50.60">
    <property type="entry name" value="FAD/NAD(P)-binding domain"/>
    <property type="match status" value="1"/>
</dbReference>
<evidence type="ECO:0000313" key="5">
    <source>
        <dbReference type="Proteomes" id="UP000607559"/>
    </source>
</evidence>
<evidence type="ECO:0000256" key="1">
    <source>
        <dbReference type="ARBA" id="ARBA00023002"/>
    </source>
</evidence>
<evidence type="ECO:0000256" key="3">
    <source>
        <dbReference type="SAM" id="Phobius"/>
    </source>
</evidence>
<reference evidence="4" key="1">
    <citation type="journal article" date="2014" name="Int. J. Syst. Evol. Microbiol.">
        <title>Complete genome sequence of Corynebacterium casei LMG S-19264T (=DSM 44701T), isolated from a smear-ripened cheese.</title>
        <authorList>
            <consortium name="US DOE Joint Genome Institute (JGI-PGF)"/>
            <person name="Walter F."/>
            <person name="Albersmeier A."/>
            <person name="Kalinowski J."/>
            <person name="Ruckert C."/>
        </authorList>
    </citation>
    <scope>NUCLEOTIDE SEQUENCE</scope>
    <source>
        <strain evidence="4">CGMCC 1.15448</strain>
    </source>
</reference>
<name>A0A8J2UBY8_9BACT</name>
<keyword evidence="3" id="KW-0472">Membrane</keyword>
<proteinExistence type="predicted"/>